<dbReference type="AlphaFoldDB" id="A0A4Q9KKY1"/>
<evidence type="ECO:0000256" key="10">
    <source>
        <dbReference type="RuleBase" id="RU004504"/>
    </source>
</evidence>
<protein>
    <recommendedName>
        <fullName evidence="3">cysteine desulfurase</fullName>
        <ecNumber evidence="3">2.8.1.7</ecNumber>
    </recommendedName>
</protein>
<keyword evidence="13" id="KW-1185">Reference proteome</keyword>
<comment type="cofactor">
    <cofactor evidence="1 10">
        <name>pyridoxal 5'-phosphate</name>
        <dbReference type="ChEBI" id="CHEBI:597326"/>
    </cofactor>
</comment>
<dbReference type="InterPro" id="IPR020578">
    <property type="entry name" value="Aminotrans_V_PyrdxlP_BS"/>
</dbReference>
<dbReference type="InterPro" id="IPR015421">
    <property type="entry name" value="PyrdxlP-dep_Trfase_major"/>
</dbReference>
<evidence type="ECO:0000256" key="9">
    <source>
        <dbReference type="ARBA" id="ARBA00050776"/>
    </source>
</evidence>
<dbReference type="SUPFAM" id="SSF53383">
    <property type="entry name" value="PLP-dependent transferases"/>
    <property type="match status" value="1"/>
</dbReference>
<dbReference type="Gene3D" id="3.90.1150.10">
    <property type="entry name" value="Aspartate Aminotransferase, domain 1"/>
    <property type="match status" value="1"/>
</dbReference>
<dbReference type="PANTHER" id="PTHR11601">
    <property type="entry name" value="CYSTEINE DESULFURYLASE FAMILY MEMBER"/>
    <property type="match status" value="1"/>
</dbReference>
<organism evidence="12 13">
    <name type="scientific">Propioniciclava tarda</name>
    <dbReference type="NCBI Taxonomy" id="433330"/>
    <lineage>
        <taxon>Bacteria</taxon>
        <taxon>Bacillati</taxon>
        <taxon>Actinomycetota</taxon>
        <taxon>Actinomycetes</taxon>
        <taxon>Propionibacteriales</taxon>
        <taxon>Propionibacteriaceae</taxon>
        <taxon>Propioniciclava</taxon>
    </lineage>
</organism>
<dbReference type="EC" id="2.8.1.7" evidence="3"/>
<dbReference type="Gene3D" id="1.10.260.50">
    <property type="match status" value="1"/>
</dbReference>
<dbReference type="EMBL" id="SDMR01000009">
    <property type="protein sequence ID" value="TBT94855.1"/>
    <property type="molecule type" value="Genomic_DNA"/>
</dbReference>
<keyword evidence="8" id="KW-0411">Iron-sulfur</keyword>
<keyword evidence="5" id="KW-0479">Metal-binding</keyword>
<dbReference type="RefSeq" id="WP_131172171.1">
    <property type="nucleotide sequence ID" value="NZ_FXTL01000009.1"/>
</dbReference>
<keyword evidence="6" id="KW-0663">Pyridoxal phosphate</keyword>
<keyword evidence="7" id="KW-0408">Iron</keyword>
<evidence type="ECO:0000256" key="8">
    <source>
        <dbReference type="ARBA" id="ARBA00023014"/>
    </source>
</evidence>
<sequence length="375" mass="38186">MTYLDHAASSPLLPEVAEAMAAVQFAVGNPSSLHSSGRRRRALLEDARESIAADLGASPIEVVFTSGGTEGDNLAVLGGQAARVARDSAREAVVVSATEHPAVLAVSKKLPEVRVASVDDSGALNLDELDRLLDERVAVASVMWVNNETGVIQPIDEVVARGQAVGAWVHTDAVQAVGHLPVAFGASGLDLLSFTAHKLGGPVGIGALLVRREVAPIALGFGGSQERELRPGTSNATLAVGLAAAVRGAVGRLEAETVRLSGLRARLVDGVVGLVSGASVNGGVTSPNIVNVYVPGVRAGDVMMLLDAAGVECSTGSACHAGVPQPSDVLLAMGRTPQEASGALRFSFGAQSTEADVDRLLAALPDAVSRAQAAF</sequence>
<reference evidence="12 13" key="1">
    <citation type="submission" date="2019-01" db="EMBL/GenBank/DDBJ databases">
        <title>Lactibacter flavus gen. nov., sp. nov., a novel bacterium of the family Propionibacteriaceae isolated from raw milk and dairy products.</title>
        <authorList>
            <person name="Huptas C."/>
            <person name="Wenning M."/>
            <person name="Breitenwieser F."/>
            <person name="Doll E."/>
            <person name="Von Neubeck M."/>
            <person name="Busse H.-J."/>
            <person name="Scherer S."/>
        </authorList>
    </citation>
    <scope>NUCLEOTIDE SEQUENCE [LARGE SCALE GENOMIC DNA]</scope>
    <source>
        <strain evidence="12 13">DSM 22130</strain>
    </source>
</reference>
<dbReference type="GO" id="GO:0031071">
    <property type="term" value="F:cysteine desulfurase activity"/>
    <property type="evidence" value="ECO:0007669"/>
    <property type="project" value="UniProtKB-EC"/>
</dbReference>
<dbReference type="InterPro" id="IPR000192">
    <property type="entry name" value="Aminotrans_V_dom"/>
</dbReference>
<dbReference type="GO" id="GO:0046872">
    <property type="term" value="F:metal ion binding"/>
    <property type="evidence" value="ECO:0007669"/>
    <property type="project" value="UniProtKB-KW"/>
</dbReference>
<dbReference type="InterPro" id="IPR015424">
    <property type="entry name" value="PyrdxlP-dep_Trfase"/>
</dbReference>
<dbReference type="OrthoDB" id="9808002at2"/>
<proteinExistence type="inferred from homology"/>
<dbReference type="PIRSF" id="PIRSF005572">
    <property type="entry name" value="NifS"/>
    <property type="match status" value="1"/>
</dbReference>
<dbReference type="Proteomes" id="UP000291933">
    <property type="component" value="Unassembled WGS sequence"/>
</dbReference>
<evidence type="ECO:0000256" key="1">
    <source>
        <dbReference type="ARBA" id="ARBA00001933"/>
    </source>
</evidence>
<feature type="domain" description="Aminotransferase class V" evidence="11">
    <location>
        <begin position="2"/>
        <end position="360"/>
    </location>
</feature>
<comment type="caution">
    <text evidence="12">The sequence shown here is derived from an EMBL/GenBank/DDBJ whole genome shotgun (WGS) entry which is preliminary data.</text>
</comment>
<gene>
    <name evidence="12" type="ORF">ET996_08740</name>
</gene>
<dbReference type="Gene3D" id="3.40.640.10">
    <property type="entry name" value="Type I PLP-dependent aspartate aminotransferase-like (Major domain)"/>
    <property type="match status" value="1"/>
</dbReference>
<evidence type="ECO:0000256" key="2">
    <source>
        <dbReference type="ARBA" id="ARBA00006490"/>
    </source>
</evidence>
<comment type="catalytic activity">
    <reaction evidence="9">
        <text>(sulfur carrier)-H + L-cysteine = (sulfur carrier)-SH + L-alanine</text>
        <dbReference type="Rhea" id="RHEA:43892"/>
        <dbReference type="Rhea" id="RHEA-COMP:14737"/>
        <dbReference type="Rhea" id="RHEA-COMP:14739"/>
        <dbReference type="ChEBI" id="CHEBI:29917"/>
        <dbReference type="ChEBI" id="CHEBI:35235"/>
        <dbReference type="ChEBI" id="CHEBI:57972"/>
        <dbReference type="ChEBI" id="CHEBI:64428"/>
        <dbReference type="EC" id="2.8.1.7"/>
    </reaction>
</comment>
<evidence type="ECO:0000259" key="11">
    <source>
        <dbReference type="Pfam" id="PF00266"/>
    </source>
</evidence>
<accession>A0A4Q9KKY1</accession>
<evidence type="ECO:0000313" key="12">
    <source>
        <dbReference type="EMBL" id="TBT94855.1"/>
    </source>
</evidence>
<dbReference type="GO" id="GO:0051536">
    <property type="term" value="F:iron-sulfur cluster binding"/>
    <property type="evidence" value="ECO:0007669"/>
    <property type="project" value="UniProtKB-KW"/>
</dbReference>
<evidence type="ECO:0000256" key="5">
    <source>
        <dbReference type="ARBA" id="ARBA00022723"/>
    </source>
</evidence>
<dbReference type="Pfam" id="PF00266">
    <property type="entry name" value="Aminotran_5"/>
    <property type="match status" value="1"/>
</dbReference>
<dbReference type="InterPro" id="IPR016454">
    <property type="entry name" value="Cysteine_dSase"/>
</dbReference>
<evidence type="ECO:0000256" key="4">
    <source>
        <dbReference type="ARBA" id="ARBA00022679"/>
    </source>
</evidence>
<evidence type="ECO:0000256" key="3">
    <source>
        <dbReference type="ARBA" id="ARBA00012239"/>
    </source>
</evidence>
<keyword evidence="4" id="KW-0808">Transferase</keyword>
<evidence type="ECO:0000256" key="6">
    <source>
        <dbReference type="ARBA" id="ARBA00022898"/>
    </source>
</evidence>
<comment type="similarity">
    <text evidence="2">Belongs to the class-V pyridoxal-phosphate-dependent aminotransferase family. NifS/IscS subfamily.</text>
</comment>
<name>A0A4Q9KKY1_PROTD</name>
<evidence type="ECO:0000313" key="13">
    <source>
        <dbReference type="Proteomes" id="UP000291933"/>
    </source>
</evidence>
<dbReference type="InterPro" id="IPR015422">
    <property type="entry name" value="PyrdxlP-dep_Trfase_small"/>
</dbReference>
<dbReference type="PANTHER" id="PTHR11601:SF34">
    <property type="entry name" value="CYSTEINE DESULFURASE"/>
    <property type="match status" value="1"/>
</dbReference>
<evidence type="ECO:0000256" key="7">
    <source>
        <dbReference type="ARBA" id="ARBA00023004"/>
    </source>
</evidence>
<dbReference type="PROSITE" id="PS00595">
    <property type="entry name" value="AA_TRANSFER_CLASS_5"/>
    <property type="match status" value="1"/>
</dbReference>